<feature type="non-terminal residue" evidence="1">
    <location>
        <position position="1"/>
    </location>
</feature>
<dbReference type="EMBL" id="CATNWA010009251">
    <property type="protein sequence ID" value="CAI9557667.1"/>
    <property type="molecule type" value="Genomic_DNA"/>
</dbReference>
<protein>
    <submittedName>
        <fullName evidence="1">Uncharacterized protein</fullName>
    </submittedName>
</protein>
<accession>A0ABN9CC59</accession>
<name>A0ABN9CC59_9NEOB</name>
<keyword evidence="2" id="KW-1185">Reference proteome</keyword>
<evidence type="ECO:0000313" key="1">
    <source>
        <dbReference type="EMBL" id="CAI9557667.1"/>
    </source>
</evidence>
<sequence>SYLLIRHRVESLCTCSVWCVLLERVFSSWESTLNAGTGETRYSECRDRGDQI</sequence>
<comment type="caution">
    <text evidence="1">The sequence shown here is derived from an EMBL/GenBank/DDBJ whole genome shotgun (WGS) entry which is preliminary data.</text>
</comment>
<gene>
    <name evidence="1" type="ORF">SPARVUS_LOCUS4751252</name>
</gene>
<evidence type="ECO:0000313" key="2">
    <source>
        <dbReference type="Proteomes" id="UP001162483"/>
    </source>
</evidence>
<dbReference type="Proteomes" id="UP001162483">
    <property type="component" value="Unassembled WGS sequence"/>
</dbReference>
<reference evidence="1" key="1">
    <citation type="submission" date="2023-05" db="EMBL/GenBank/DDBJ databases">
        <authorList>
            <person name="Stuckert A."/>
        </authorList>
    </citation>
    <scope>NUCLEOTIDE SEQUENCE</scope>
</reference>
<organism evidence="1 2">
    <name type="scientific">Staurois parvus</name>
    <dbReference type="NCBI Taxonomy" id="386267"/>
    <lineage>
        <taxon>Eukaryota</taxon>
        <taxon>Metazoa</taxon>
        <taxon>Chordata</taxon>
        <taxon>Craniata</taxon>
        <taxon>Vertebrata</taxon>
        <taxon>Euteleostomi</taxon>
        <taxon>Amphibia</taxon>
        <taxon>Batrachia</taxon>
        <taxon>Anura</taxon>
        <taxon>Neobatrachia</taxon>
        <taxon>Ranoidea</taxon>
        <taxon>Ranidae</taxon>
        <taxon>Staurois</taxon>
    </lineage>
</organism>
<proteinExistence type="predicted"/>